<dbReference type="PANTHER" id="PTHR31154">
    <property type="entry name" value="MEMBRANE TRANSPORTER PROTEIN"/>
    <property type="match status" value="1"/>
</dbReference>
<comment type="caution">
    <text evidence="1">The sequence shown here is derived from an EMBL/GenBank/DDBJ whole genome shotgun (WGS) entry which is preliminary data.</text>
</comment>
<proteinExistence type="predicted"/>
<accession>A0AAD5REX0</accession>
<dbReference type="EMBL" id="JAHQIW010007495">
    <property type="protein sequence ID" value="KAJ1374881.1"/>
    <property type="molecule type" value="Genomic_DNA"/>
</dbReference>
<name>A0AAD5REX0_PARTN</name>
<evidence type="ECO:0000313" key="2">
    <source>
        <dbReference type="Proteomes" id="UP001196413"/>
    </source>
</evidence>
<sequence>MPAIMLLGSTVGGMTSEGGGAIAFPVMTLCLHIDPLTARDFSLMIQSFGE</sequence>
<reference evidence="1" key="1">
    <citation type="submission" date="2021-06" db="EMBL/GenBank/DDBJ databases">
        <title>Parelaphostrongylus tenuis whole genome reference sequence.</title>
        <authorList>
            <person name="Garwood T.J."/>
            <person name="Larsen P.A."/>
            <person name="Fountain-Jones N.M."/>
            <person name="Garbe J.R."/>
            <person name="Macchietto M.G."/>
            <person name="Kania S.A."/>
            <person name="Gerhold R.W."/>
            <person name="Richards J.E."/>
            <person name="Wolf T.M."/>
        </authorList>
    </citation>
    <scope>NUCLEOTIDE SEQUENCE</scope>
    <source>
        <strain evidence="1">MNPRO001-30</strain>
        <tissue evidence="1">Meninges</tissue>
    </source>
</reference>
<keyword evidence="2" id="KW-1185">Reference proteome</keyword>
<organism evidence="1 2">
    <name type="scientific">Parelaphostrongylus tenuis</name>
    <name type="common">Meningeal worm</name>
    <dbReference type="NCBI Taxonomy" id="148309"/>
    <lineage>
        <taxon>Eukaryota</taxon>
        <taxon>Metazoa</taxon>
        <taxon>Ecdysozoa</taxon>
        <taxon>Nematoda</taxon>
        <taxon>Chromadorea</taxon>
        <taxon>Rhabditida</taxon>
        <taxon>Rhabditina</taxon>
        <taxon>Rhabditomorpha</taxon>
        <taxon>Strongyloidea</taxon>
        <taxon>Metastrongylidae</taxon>
        <taxon>Parelaphostrongylus</taxon>
    </lineage>
</organism>
<evidence type="ECO:0000313" key="1">
    <source>
        <dbReference type="EMBL" id="KAJ1374881.1"/>
    </source>
</evidence>
<protein>
    <submittedName>
        <fullName evidence="1">Uncharacterized protein</fullName>
    </submittedName>
</protein>
<dbReference type="Proteomes" id="UP001196413">
    <property type="component" value="Unassembled WGS sequence"/>
</dbReference>
<dbReference type="AlphaFoldDB" id="A0AAD5REX0"/>
<gene>
    <name evidence="1" type="ORF">KIN20_037987</name>
</gene>
<dbReference type="PANTHER" id="PTHR31154:SF4">
    <property type="entry name" value="MEMBRANE TRANSPORTER PROTEIN"/>
    <property type="match status" value="1"/>
</dbReference>